<keyword evidence="17" id="KW-1185">Reference proteome</keyword>
<comment type="subunit">
    <text evidence="11">Associates with pre-60S ribosomal particles; released from the pre-60S particle very early in the cytoplasm.</text>
</comment>
<dbReference type="InterPro" id="IPR051879">
    <property type="entry name" value="C2H2-ZF_Maturation_Protein"/>
</dbReference>
<evidence type="ECO:0000256" key="13">
    <source>
        <dbReference type="PROSITE-ProRule" id="PRU00042"/>
    </source>
</evidence>
<dbReference type="InterPro" id="IPR013087">
    <property type="entry name" value="Znf_C2H2_type"/>
</dbReference>
<evidence type="ECO:0000256" key="9">
    <source>
        <dbReference type="ARBA" id="ARBA00038064"/>
    </source>
</evidence>
<dbReference type="GO" id="GO:0003676">
    <property type="term" value="F:nucleic acid binding"/>
    <property type="evidence" value="ECO:0007669"/>
    <property type="project" value="InterPro"/>
</dbReference>
<evidence type="ECO:0000256" key="6">
    <source>
        <dbReference type="ARBA" id="ARBA00022771"/>
    </source>
</evidence>
<keyword evidence="7" id="KW-0862">Zinc</keyword>
<dbReference type="STRING" id="42157.A0A182DZC3"/>
<evidence type="ECO:0000313" key="16">
    <source>
        <dbReference type="EMBL" id="VDK63334.1"/>
    </source>
</evidence>
<sequence length="104" mass="12241">MPKKHTSSNKTRKRKGKDMDQIIDEIRSEKQQCLTSRQADIDLDLPGGGQFYCIECVRYFIDEKSLRNHRSSKVHQQRLKRLREPAYTQREAEESVGLKTRTFA</sequence>
<feature type="domain" description="C2H2-type" evidence="15">
    <location>
        <begin position="51"/>
        <end position="80"/>
    </location>
</feature>
<protein>
    <recommendedName>
        <fullName evidence="12">Zinc finger protein 593 homolog</fullName>
    </recommendedName>
</protein>
<dbReference type="FunFam" id="3.30.160.60:FF:000299">
    <property type="entry name" value="Zinc finger protein 593"/>
    <property type="match status" value="1"/>
</dbReference>
<keyword evidence="5" id="KW-0479">Metal-binding</keyword>
<evidence type="ECO:0000256" key="14">
    <source>
        <dbReference type="SAM" id="MobiDB-lite"/>
    </source>
</evidence>
<evidence type="ECO:0000313" key="18">
    <source>
        <dbReference type="WBParaSite" id="nOo.2.0.1.t01035-RA"/>
    </source>
</evidence>
<dbReference type="OrthoDB" id="24683at2759"/>
<comment type="function">
    <text evidence="10">Involved in pre-60S ribosomal particles maturation by promoting the nuclear export of the 60S ribosome.</text>
</comment>
<comment type="subcellular location">
    <subcellularLocation>
        <location evidence="2">Cytoplasm</location>
    </subcellularLocation>
    <subcellularLocation>
        <location evidence="1">Nucleus</location>
    </subcellularLocation>
</comment>
<dbReference type="InterPro" id="IPR003604">
    <property type="entry name" value="Matrin/U1-like-C_Znf_C2H2"/>
</dbReference>
<dbReference type="Pfam" id="PF12171">
    <property type="entry name" value="zf-C2H2_jaz"/>
    <property type="match status" value="1"/>
</dbReference>
<evidence type="ECO:0000256" key="4">
    <source>
        <dbReference type="ARBA" id="ARBA00022517"/>
    </source>
</evidence>
<evidence type="ECO:0000259" key="15">
    <source>
        <dbReference type="PROSITE" id="PS50157"/>
    </source>
</evidence>
<evidence type="ECO:0000256" key="8">
    <source>
        <dbReference type="ARBA" id="ARBA00023242"/>
    </source>
</evidence>
<evidence type="ECO:0000256" key="12">
    <source>
        <dbReference type="ARBA" id="ARBA00068297"/>
    </source>
</evidence>
<dbReference type="SUPFAM" id="SSF57667">
    <property type="entry name" value="beta-beta-alpha zinc fingers"/>
    <property type="match status" value="1"/>
</dbReference>
<gene>
    <name evidence="16" type="ORF">NOO_LOCUS1035</name>
</gene>
<dbReference type="Gene3D" id="3.30.160.60">
    <property type="entry name" value="Classic Zinc Finger"/>
    <property type="match status" value="1"/>
</dbReference>
<feature type="compositionally biased region" description="Basic residues" evidence="14">
    <location>
        <begin position="1"/>
        <end position="16"/>
    </location>
</feature>
<proteinExistence type="inferred from homology"/>
<evidence type="ECO:0000256" key="7">
    <source>
        <dbReference type="ARBA" id="ARBA00022833"/>
    </source>
</evidence>
<dbReference type="GO" id="GO:0042254">
    <property type="term" value="P:ribosome biogenesis"/>
    <property type="evidence" value="ECO:0007669"/>
    <property type="project" value="UniProtKB-KW"/>
</dbReference>
<keyword evidence="4" id="KW-0690">Ribosome biogenesis</keyword>
<evidence type="ECO:0000256" key="11">
    <source>
        <dbReference type="ARBA" id="ARBA00065398"/>
    </source>
</evidence>
<dbReference type="InterPro" id="IPR022755">
    <property type="entry name" value="Znf_C2H2_jaz"/>
</dbReference>
<keyword evidence="8" id="KW-0539">Nucleus</keyword>
<evidence type="ECO:0000256" key="1">
    <source>
        <dbReference type="ARBA" id="ARBA00004123"/>
    </source>
</evidence>
<feature type="region of interest" description="Disordered" evidence="14">
    <location>
        <begin position="70"/>
        <end position="104"/>
    </location>
</feature>
<dbReference type="PANTHER" id="PTHR46095">
    <property type="entry name" value="ZINC FINGER PROTEIN 593"/>
    <property type="match status" value="1"/>
</dbReference>
<dbReference type="InterPro" id="IPR036236">
    <property type="entry name" value="Znf_C2H2_sf"/>
</dbReference>
<dbReference type="WBParaSite" id="nOo.2.0.1.t01035-RA">
    <property type="protein sequence ID" value="nOo.2.0.1.t01035-RA"/>
    <property type="gene ID" value="nOo.2.0.1.g01035"/>
</dbReference>
<evidence type="ECO:0000256" key="5">
    <source>
        <dbReference type="ARBA" id="ARBA00022723"/>
    </source>
</evidence>
<dbReference type="PROSITE" id="PS50157">
    <property type="entry name" value="ZINC_FINGER_C2H2_2"/>
    <property type="match status" value="1"/>
</dbReference>
<reference evidence="18" key="1">
    <citation type="submission" date="2016-06" db="UniProtKB">
        <authorList>
            <consortium name="WormBaseParasite"/>
        </authorList>
    </citation>
    <scope>IDENTIFICATION</scope>
</reference>
<evidence type="ECO:0000313" key="17">
    <source>
        <dbReference type="Proteomes" id="UP000271087"/>
    </source>
</evidence>
<dbReference type="GO" id="GO:0005737">
    <property type="term" value="C:cytoplasm"/>
    <property type="evidence" value="ECO:0007669"/>
    <property type="project" value="UniProtKB-SubCell"/>
</dbReference>
<evidence type="ECO:0000256" key="3">
    <source>
        <dbReference type="ARBA" id="ARBA00022490"/>
    </source>
</evidence>
<reference evidence="16 17" key="2">
    <citation type="submission" date="2018-08" db="EMBL/GenBank/DDBJ databases">
        <authorList>
            <person name="Laetsch R D."/>
            <person name="Stevens L."/>
            <person name="Kumar S."/>
            <person name="Blaxter L. M."/>
        </authorList>
    </citation>
    <scope>NUCLEOTIDE SEQUENCE [LARGE SCALE GENOMIC DNA]</scope>
</reference>
<accession>A0A182DZC3</accession>
<dbReference type="PANTHER" id="PTHR46095:SF1">
    <property type="entry name" value="ZINC FINGER PROTEIN 593"/>
    <property type="match status" value="1"/>
</dbReference>
<dbReference type="PROSITE" id="PS00028">
    <property type="entry name" value="ZINC_FINGER_C2H2_1"/>
    <property type="match status" value="1"/>
</dbReference>
<comment type="similarity">
    <text evidence="9">Belongs to the ZNF593/BUD20 C2H2-type zinc-finger protein family.</text>
</comment>
<dbReference type="GO" id="GO:0043021">
    <property type="term" value="F:ribonucleoprotein complex binding"/>
    <property type="evidence" value="ECO:0007669"/>
    <property type="project" value="UniProtKB-ARBA"/>
</dbReference>
<name>A0A182DZC3_ONCOC</name>
<dbReference type="Proteomes" id="UP000271087">
    <property type="component" value="Unassembled WGS sequence"/>
</dbReference>
<feature type="region of interest" description="Disordered" evidence="14">
    <location>
        <begin position="1"/>
        <end position="21"/>
    </location>
</feature>
<feature type="compositionally biased region" description="Basic residues" evidence="14">
    <location>
        <begin position="70"/>
        <end position="81"/>
    </location>
</feature>
<dbReference type="SMART" id="SM00451">
    <property type="entry name" value="ZnF_U1"/>
    <property type="match status" value="1"/>
</dbReference>
<dbReference type="EMBL" id="UYRW01000119">
    <property type="protein sequence ID" value="VDK63334.1"/>
    <property type="molecule type" value="Genomic_DNA"/>
</dbReference>
<organism evidence="18">
    <name type="scientific">Onchocerca ochengi</name>
    <name type="common">Filarial nematode worm</name>
    <dbReference type="NCBI Taxonomy" id="42157"/>
    <lineage>
        <taxon>Eukaryota</taxon>
        <taxon>Metazoa</taxon>
        <taxon>Ecdysozoa</taxon>
        <taxon>Nematoda</taxon>
        <taxon>Chromadorea</taxon>
        <taxon>Rhabditida</taxon>
        <taxon>Spirurina</taxon>
        <taxon>Spiruromorpha</taxon>
        <taxon>Filarioidea</taxon>
        <taxon>Onchocercidae</taxon>
        <taxon>Onchocerca</taxon>
    </lineage>
</organism>
<keyword evidence="3" id="KW-0963">Cytoplasm</keyword>
<dbReference type="GO" id="GO:0005634">
    <property type="term" value="C:nucleus"/>
    <property type="evidence" value="ECO:0007669"/>
    <property type="project" value="UniProtKB-SubCell"/>
</dbReference>
<evidence type="ECO:0000256" key="2">
    <source>
        <dbReference type="ARBA" id="ARBA00004496"/>
    </source>
</evidence>
<evidence type="ECO:0000256" key="10">
    <source>
        <dbReference type="ARBA" id="ARBA00057732"/>
    </source>
</evidence>
<dbReference type="AlphaFoldDB" id="A0A182DZC3"/>
<dbReference type="GO" id="GO:0008270">
    <property type="term" value="F:zinc ion binding"/>
    <property type="evidence" value="ECO:0007669"/>
    <property type="project" value="UniProtKB-KW"/>
</dbReference>
<keyword evidence="6 13" id="KW-0863">Zinc-finger</keyword>